<accession>A0A7U2I4G9</accession>
<organism evidence="1 2">
    <name type="scientific">Phaeosphaeria nodorum (strain SN15 / ATCC MYA-4574 / FGSC 10173)</name>
    <name type="common">Glume blotch fungus</name>
    <name type="synonym">Parastagonospora nodorum</name>
    <dbReference type="NCBI Taxonomy" id="321614"/>
    <lineage>
        <taxon>Eukaryota</taxon>
        <taxon>Fungi</taxon>
        <taxon>Dikarya</taxon>
        <taxon>Ascomycota</taxon>
        <taxon>Pezizomycotina</taxon>
        <taxon>Dothideomycetes</taxon>
        <taxon>Pleosporomycetidae</taxon>
        <taxon>Pleosporales</taxon>
        <taxon>Pleosporineae</taxon>
        <taxon>Phaeosphaeriaceae</taxon>
        <taxon>Parastagonospora</taxon>
    </lineage>
</organism>
<sequence length="156" mass="17392">MHSKPDCCANDYPGPCKFAPGLVHFRYNFRDVVTKCSNIASHSRAVALKSWAVHAWAEARNDRRSQPGYLFWGVLTDRSEQCFVLSLIENQRRDASLKSVSAKLHGRKGQHAKNEASADGNELHGVLQEASAFIVPNVIFVNANGCKKAESQFEKF</sequence>
<evidence type="ECO:0000313" key="1">
    <source>
        <dbReference type="EMBL" id="QRD03036.1"/>
    </source>
</evidence>
<keyword evidence="2" id="KW-1185">Reference proteome</keyword>
<evidence type="ECO:0000313" key="2">
    <source>
        <dbReference type="Proteomes" id="UP000663193"/>
    </source>
</evidence>
<dbReference type="Proteomes" id="UP000663193">
    <property type="component" value="Chromosome 14"/>
</dbReference>
<proteinExistence type="predicted"/>
<protein>
    <submittedName>
        <fullName evidence="1">Uncharacterized protein</fullName>
    </submittedName>
</protein>
<dbReference type="AlphaFoldDB" id="A0A7U2I4G9"/>
<dbReference type="EMBL" id="CP069036">
    <property type="protein sequence ID" value="QRD03036.1"/>
    <property type="molecule type" value="Genomic_DNA"/>
</dbReference>
<dbReference type="VEuPathDB" id="FungiDB:JI435_141840"/>
<gene>
    <name evidence="1" type="ORF">JI435_141840</name>
</gene>
<name>A0A7U2I4G9_PHANO</name>
<reference evidence="2" key="1">
    <citation type="journal article" date="2021" name="BMC Genomics">
        <title>Chromosome-level genome assembly and manually-curated proteome of model necrotroph Parastagonospora nodorum Sn15 reveals a genome-wide trove of candidate effector homologs, and redundancy of virulence-related functions within an accessory chromosome.</title>
        <authorList>
            <person name="Bertazzoni S."/>
            <person name="Jones D.A.B."/>
            <person name="Phan H.T."/>
            <person name="Tan K.-C."/>
            <person name="Hane J.K."/>
        </authorList>
    </citation>
    <scope>NUCLEOTIDE SEQUENCE [LARGE SCALE GENOMIC DNA]</scope>
    <source>
        <strain evidence="2">SN15 / ATCC MYA-4574 / FGSC 10173)</strain>
    </source>
</reference>